<accession>A0A382IMI7</accession>
<evidence type="ECO:0000256" key="1">
    <source>
        <dbReference type="SAM" id="MobiDB-lite"/>
    </source>
</evidence>
<organism evidence="2">
    <name type="scientific">marine metagenome</name>
    <dbReference type="NCBI Taxonomy" id="408172"/>
    <lineage>
        <taxon>unclassified sequences</taxon>
        <taxon>metagenomes</taxon>
        <taxon>ecological metagenomes</taxon>
    </lineage>
</organism>
<proteinExistence type="predicted"/>
<dbReference type="AlphaFoldDB" id="A0A382IMI7"/>
<dbReference type="EMBL" id="UINC01068327">
    <property type="protein sequence ID" value="SVC00880.1"/>
    <property type="molecule type" value="Genomic_DNA"/>
</dbReference>
<feature type="compositionally biased region" description="Polar residues" evidence="1">
    <location>
        <begin position="1"/>
        <end position="12"/>
    </location>
</feature>
<protein>
    <submittedName>
        <fullName evidence="2">Uncharacterized protein</fullName>
    </submittedName>
</protein>
<feature type="region of interest" description="Disordered" evidence="1">
    <location>
        <begin position="1"/>
        <end position="31"/>
    </location>
</feature>
<reference evidence="2" key="1">
    <citation type="submission" date="2018-05" db="EMBL/GenBank/DDBJ databases">
        <authorList>
            <person name="Lanie J.A."/>
            <person name="Ng W.-L."/>
            <person name="Kazmierczak K.M."/>
            <person name="Andrzejewski T.M."/>
            <person name="Davidsen T.M."/>
            <person name="Wayne K.J."/>
            <person name="Tettelin H."/>
            <person name="Glass J.I."/>
            <person name="Rusch D."/>
            <person name="Podicherti R."/>
            <person name="Tsui H.-C.T."/>
            <person name="Winkler M.E."/>
        </authorList>
    </citation>
    <scope>NUCLEOTIDE SEQUENCE</scope>
</reference>
<sequence>TLKAVSQGQIDPTGSKGITDLTQTVEKSIMD</sequence>
<gene>
    <name evidence="2" type="ORF">METZ01_LOCUS253734</name>
</gene>
<name>A0A382IMI7_9ZZZZ</name>
<feature type="non-terminal residue" evidence="2">
    <location>
        <position position="1"/>
    </location>
</feature>
<feature type="compositionally biased region" description="Polar residues" evidence="1">
    <location>
        <begin position="20"/>
        <end position="31"/>
    </location>
</feature>
<evidence type="ECO:0000313" key="2">
    <source>
        <dbReference type="EMBL" id="SVC00880.1"/>
    </source>
</evidence>